<evidence type="ECO:0000313" key="2">
    <source>
        <dbReference type="EMBL" id="KAK0752501.1"/>
    </source>
</evidence>
<organism evidence="2 3">
    <name type="scientific">Schizothecium vesticola</name>
    <dbReference type="NCBI Taxonomy" id="314040"/>
    <lineage>
        <taxon>Eukaryota</taxon>
        <taxon>Fungi</taxon>
        <taxon>Dikarya</taxon>
        <taxon>Ascomycota</taxon>
        <taxon>Pezizomycotina</taxon>
        <taxon>Sordariomycetes</taxon>
        <taxon>Sordariomycetidae</taxon>
        <taxon>Sordariales</taxon>
        <taxon>Schizotheciaceae</taxon>
        <taxon>Schizothecium</taxon>
    </lineage>
</organism>
<keyword evidence="3" id="KW-1185">Reference proteome</keyword>
<proteinExistence type="predicted"/>
<protein>
    <submittedName>
        <fullName evidence="2">Uncharacterized protein</fullName>
    </submittedName>
</protein>
<dbReference type="Proteomes" id="UP001172155">
    <property type="component" value="Unassembled WGS sequence"/>
</dbReference>
<evidence type="ECO:0000256" key="1">
    <source>
        <dbReference type="SAM" id="MobiDB-lite"/>
    </source>
</evidence>
<evidence type="ECO:0000313" key="3">
    <source>
        <dbReference type="Proteomes" id="UP001172155"/>
    </source>
</evidence>
<reference evidence="2" key="1">
    <citation type="submission" date="2023-06" db="EMBL/GenBank/DDBJ databases">
        <title>Genome-scale phylogeny and comparative genomics of the fungal order Sordariales.</title>
        <authorList>
            <consortium name="Lawrence Berkeley National Laboratory"/>
            <person name="Hensen N."/>
            <person name="Bonometti L."/>
            <person name="Westerberg I."/>
            <person name="Brannstrom I.O."/>
            <person name="Guillou S."/>
            <person name="Cros-Aarteil S."/>
            <person name="Calhoun S."/>
            <person name="Haridas S."/>
            <person name="Kuo A."/>
            <person name="Mondo S."/>
            <person name="Pangilinan J."/>
            <person name="Riley R."/>
            <person name="LaButti K."/>
            <person name="Andreopoulos B."/>
            <person name="Lipzen A."/>
            <person name="Chen C."/>
            <person name="Yanf M."/>
            <person name="Daum C."/>
            <person name="Ng V."/>
            <person name="Clum A."/>
            <person name="Steindorff A."/>
            <person name="Ohm R."/>
            <person name="Martin F."/>
            <person name="Silar P."/>
            <person name="Natvig D."/>
            <person name="Lalanne C."/>
            <person name="Gautier V."/>
            <person name="Ament-velasquez S.L."/>
            <person name="Kruys A."/>
            <person name="Hutchinson M.I."/>
            <person name="Powell A.J."/>
            <person name="Barry K."/>
            <person name="Miller A.N."/>
            <person name="Grigoriev I.V."/>
            <person name="Debuchy R."/>
            <person name="Gladieux P."/>
            <person name="Thoren M.H."/>
            <person name="Johannesson H."/>
        </authorList>
    </citation>
    <scope>NUCLEOTIDE SEQUENCE</scope>
    <source>
        <strain evidence="2">SMH3187-1</strain>
    </source>
</reference>
<gene>
    <name evidence="2" type="ORF">B0T18DRAFT_91829</name>
</gene>
<comment type="caution">
    <text evidence="2">The sequence shown here is derived from an EMBL/GenBank/DDBJ whole genome shotgun (WGS) entry which is preliminary data.</text>
</comment>
<accession>A0AA40F7I9</accession>
<sequence>MASTTFKKSVSALLNRALYITVEPMPRTLSERRAVLEALKQHSSVAFFKRLHDPSSFVSVTESRASAQKLIHTSPLEFRLARSPSNRLAALPILVDTSDETNLPEMQSGADAEVTYTVKVFPAEERGLWSLLESPHAGPWPTVYGPFHRSSASKKALKAVIPDDMAAAGLADWEISSVRPVGGNASFVRQRQLRQARKKAPRAETPREIYASAAKPPVTK</sequence>
<dbReference type="AlphaFoldDB" id="A0AA40F7I9"/>
<feature type="region of interest" description="Disordered" evidence="1">
    <location>
        <begin position="193"/>
        <end position="220"/>
    </location>
</feature>
<dbReference type="EMBL" id="JAUKUD010000002">
    <property type="protein sequence ID" value="KAK0752501.1"/>
    <property type="molecule type" value="Genomic_DNA"/>
</dbReference>
<name>A0AA40F7I9_9PEZI</name>